<proteinExistence type="predicted"/>
<protein>
    <submittedName>
        <fullName evidence="2">Uncharacterized protein</fullName>
    </submittedName>
</protein>
<dbReference type="EMBL" id="LMWV01000014">
    <property type="protein sequence ID" value="KUN66599.1"/>
    <property type="molecule type" value="Genomic_DNA"/>
</dbReference>
<evidence type="ECO:0000313" key="3">
    <source>
        <dbReference type="Proteomes" id="UP000054375"/>
    </source>
</evidence>
<gene>
    <name evidence="2" type="ORF">AQJ54_15320</name>
</gene>
<dbReference type="AlphaFoldDB" id="A0A124HY27"/>
<name>A0A124HY27_9ACTN</name>
<evidence type="ECO:0000313" key="2">
    <source>
        <dbReference type="EMBL" id="KUN66599.1"/>
    </source>
</evidence>
<feature type="region of interest" description="Disordered" evidence="1">
    <location>
        <begin position="1"/>
        <end position="62"/>
    </location>
</feature>
<reference evidence="2 3" key="1">
    <citation type="submission" date="2015-10" db="EMBL/GenBank/DDBJ databases">
        <title>Draft genome sequence of Streptomyces griseorubiginosus DSM 40469, type strain for the species Streptomyces griseorubiginosus.</title>
        <authorList>
            <person name="Ruckert C."/>
            <person name="Winkler A."/>
            <person name="Kalinowski J."/>
            <person name="Kampfer P."/>
            <person name="Glaeser S."/>
        </authorList>
    </citation>
    <scope>NUCLEOTIDE SEQUENCE [LARGE SCALE GENOMIC DNA]</scope>
    <source>
        <strain evidence="2 3">DSM 40469</strain>
    </source>
</reference>
<sequence>MSAVEAQQKLDALHREQAGMTPNALAAGTVTDPARAPASATAVKSTERGGCRMSDSLQISAS</sequence>
<dbReference type="Proteomes" id="UP000054375">
    <property type="component" value="Unassembled WGS sequence"/>
</dbReference>
<keyword evidence="3" id="KW-1185">Reference proteome</keyword>
<comment type="caution">
    <text evidence="2">The sequence shown here is derived from an EMBL/GenBank/DDBJ whole genome shotgun (WGS) entry which is preliminary data.</text>
</comment>
<evidence type="ECO:0000256" key="1">
    <source>
        <dbReference type="SAM" id="MobiDB-lite"/>
    </source>
</evidence>
<accession>A0A124HY27</accession>
<organism evidence="2 3">
    <name type="scientific">Streptomyces griseorubiginosus</name>
    <dbReference type="NCBI Taxonomy" id="67304"/>
    <lineage>
        <taxon>Bacteria</taxon>
        <taxon>Bacillati</taxon>
        <taxon>Actinomycetota</taxon>
        <taxon>Actinomycetes</taxon>
        <taxon>Kitasatosporales</taxon>
        <taxon>Streptomycetaceae</taxon>
        <taxon>Streptomyces</taxon>
    </lineage>
</organism>